<keyword evidence="2" id="KW-1185">Reference proteome</keyword>
<dbReference type="KEGG" id="thel:IG193_02905"/>
<gene>
    <name evidence="1" type="ORF">IG193_02905</name>
</gene>
<reference evidence="1 2" key="1">
    <citation type="submission" date="2020-10" db="EMBL/GenBank/DDBJ databases">
        <title>Thermofilum lucidum 3507LT sp. nov. a novel member of Thermofilaceae family isolated from Chile hot spring, and proposal of description order Thermofilales.</title>
        <authorList>
            <person name="Zayulina K.S."/>
            <person name="Elcheninov A.G."/>
            <person name="Toshchakov S.V."/>
            <person name="Kublanov I.V."/>
        </authorList>
    </citation>
    <scope>NUCLEOTIDE SEQUENCE [LARGE SCALE GENOMIC DNA]</scope>
    <source>
        <strain evidence="1 2">3507LT</strain>
    </source>
</reference>
<dbReference type="Pfam" id="PF03692">
    <property type="entry name" value="CxxCxxCC"/>
    <property type="match status" value="1"/>
</dbReference>
<dbReference type="AlphaFoldDB" id="A0A7L9FKN8"/>
<sequence>MHIFVPRFKLFGGSLFEHAKCLSCGLCCRNTEMVLTAGDIERLERLGFSREAFVELRGRLPRLRNVNGYCVFYDRRTGRCTVYNYRPSGCRVYPLVFDEERGVAFDPECPLVGEFASRREDIKRALGELKRVLKELETSHGYRVKWRLFYRSARRLEGLETVK</sequence>
<dbReference type="InterPro" id="IPR005358">
    <property type="entry name" value="Puta_zinc/iron-chelating_dom"/>
</dbReference>
<dbReference type="Proteomes" id="UP000594121">
    <property type="component" value="Chromosome"/>
</dbReference>
<dbReference type="PANTHER" id="PTHR35866:SF2">
    <property type="entry name" value="YKGJ FAMILY CYSTEINE CLUSTER PROTEIN"/>
    <property type="match status" value="1"/>
</dbReference>
<dbReference type="GeneID" id="59148811"/>
<organism evidence="1 2">
    <name type="scientific">Infirmifilum lucidum</name>
    <dbReference type="NCBI Taxonomy" id="2776706"/>
    <lineage>
        <taxon>Archaea</taxon>
        <taxon>Thermoproteota</taxon>
        <taxon>Thermoprotei</taxon>
        <taxon>Thermofilales</taxon>
        <taxon>Thermofilaceae</taxon>
        <taxon>Infirmifilum</taxon>
    </lineage>
</organism>
<evidence type="ECO:0000313" key="2">
    <source>
        <dbReference type="Proteomes" id="UP000594121"/>
    </source>
</evidence>
<name>A0A7L9FKN8_9CREN</name>
<proteinExistence type="predicted"/>
<dbReference type="PANTHER" id="PTHR35866">
    <property type="entry name" value="PUTATIVE-RELATED"/>
    <property type="match status" value="1"/>
</dbReference>
<dbReference type="RefSeq" id="WP_192819398.1">
    <property type="nucleotide sequence ID" value="NZ_CP062310.1"/>
</dbReference>
<accession>A0A7L9FKN8</accession>
<evidence type="ECO:0000313" key="1">
    <source>
        <dbReference type="EMBL" id="QOJ79426.1"/>
    </source>
</evidence>
<protein>
    <submittedName>
        <fullName evidence="1">YkgJ family cysteine cluster protein</fullName>
    </submittedName>
</protein>
<dbReference type="EMBL" id="CP062310">
    <property type="protein sequence ID" value="QOJ79426.1"/>
    <property type="molecule type" value="Genomic_DNA"/>
</dbReference>
<dbReference type="InParanoid" id="A0A7L9FKN8"/>